<organism evidence="1 2">
    <name type="scientific">Protopolystoma xenopodis</name>
    <dbReference type="NCBI Taxonomy" id="117903"/>
    <lineage>
        <taxon>Eukaryota</taxon>
        <taxon>Metazoa</taxon>
        <taxon>Spiralia</taxon>
        <taxon>Lophotrochozoa</taxon>
        <taxon>Platyhelminthes</taxon>
        <taxon>Monogenea</taxon>
        <taxon>Polyopisthocotylea</taxon>
        <taxon>Polystomatidea</taxon>
        <taxon>Polystomatidae</taxon>
        <taxon>Protopolystoma</taxon>
    </lineage>
</organism>
<dbReference type="Proteomes" id="UP000784294">
    <property type="component" value="Unassembled WGS sequence"/>
</dbReference>
<comment type="caution">
    <text evidence="1">The sequence shown here is derived from an EMBL/GenBank/DDBJ whole genome shotgun (WGS) entry which is preliminary data.</text>
</comment>
<evidence type="ECO:0000313" key="2">
    <source>
        <dbReference type="Proteomes" id="UP000784294"/>
    </source>
</evidence>
<gene>
    <name evidence="1" type="ORF">PXEA_LOCUS29728</name>
</gene>
<name>A0A3S5AZN5_9PLAT</name>
<proteinExistence type="predicted"/>
<sequence length="193" mass="21166">MLATVLRVADETNCRHSPHPSSIESPSEDKELASYAWWTCVPIGCSGEEIGRSGSEEDCGLSPGRLNDETECVCVSAYVRARSCLSCPASTCVYGEWATLTSGVYALQHKREEDSQNLSSRDGFALAPGHWYFCSDALTFVQDRRKVAHPSQPCVVSSVDHRGELGGKERAQSQHRRIVDISEATVYHLSPMA</sequence>
<accession>A0A3S5AZN5</accession>
<dbReference type="EMBL" id="CAAALY010251850">
    <property type="protein sequence ID" value="VEL36288.1"/>
    <property type="molecule type" value="Genomic_DNA"/>
</dbReference>
<keyword evidence="2" id="KW-1185">Reference proteome</keyword>
<reference evidence="1" key="1">
    <citation type="submission" date="2018-11" db="EMBL/GenBank/DDBJ databases">
        <authorList>
            <consortium name="Pathogen Informatics"/>
        </authorList>
    </citation>
    <scope>NUCLEOTIDE SEQUENCE</scope>
</reference>
<protein>
    <submittedName>
        <fullName evidence="1">Uncharacterized protein</fullName>
    </submittedName>
</protein>
<dbReference type="AlphaFoldDB" id="A0A3S5AZN5"/>
<evidence type="ECO:0000313" key="1">
    <source>
        <dbReference type="EMBL" id="VEL36288.1"/>
    </source>
</evidence>